<dbReference type="Proteomes" id="UP000663828">
    <property type="component" value="Unassembled WGS sequence"/>
</dbReference>
<dbReference type="NCBIfam" id="NF002018">
    <property type="entry name" value="PRK00823.1-3"/>
    <property type="match status" value="1"/>
</dbReference>
<comment type="similarity">
    <text evidence="2">Belongs to the pterin-4-alpha-carbinolamine dehydratase family.</text>
</comment>
<proteinExistence type="inferred from homology"/>
<dbReference type="InterPro" id="IPR036428">
    <property type="entry name" value="PCD_sf"/>
</dbReference>
<dbReference type="InterPro" id="IPR001533">
    <property type="entry name" value="Pterin_deHydtase"/>
</dbReference>
<comment type="catalytic activity">
    <reaction evidence="1">
        <text>(4aS,6R)-4a-hydroxy-L-erythro-5,6,7,8-tetrahydrobiopterin = (6R)-L-erythro-6,7-dihydrobiopterin + H2O</text>
        <dbReference type="Rhea" id="RHEA:11920"/>
        <dbReference type="ChEBI" id="CHEBI:15377"/>
        <dbReference type="ChEBI" id="CHEBI:15642"/>
        <dbReference type="ChEBI" id="CHEBI:43120"/>
        <dbReference type="EC" id="4.2.1.96"/>
    </reaction>
</comment>
<evidence type="ECO:0000313" key="6">
    <source>
        <dbReference type="EMBL" id="CAF1653807.1"/>
    </source>
</evidence>
<dbReference type="AlphaFoldDB" id="A0A816ESR0"/>
<dbReference type="GO" id="GO:0008124">
    <property type="term" value="F:4-alpha-hydroxytetrahydrobiopterin dehydratase activity"/>
    <property type="evidence" value="ECO:0007669"/>
    <property type="project" value="UniProtKB-EC"/>
</dbReference>
<dbReference type="EC" id="4.2.1.96" evidence="3"/>
<dbReference type="PANTHER" id="PTHR12599">
    <property type="entry name" value="PTERIN-4-ALPHA-CARBINOLAMINE DEHYDRATASE"/>
    <property type="match status" value="1"/>
</dbReference>
<dbReference type="CDD" id="cd00914">
    <property type="entry name" value="PCD_DCoH_subfamily_b"/>
    <property type="match status" value="1"/>
</dbReference>
<dbReference type="HAMAP" id="MF_00434">
    <property type="entry name" value="Pterin_4_alpha"/>
    <property type="match status" value="1"/>
</dbReference>
<evidence type="ECO:0000256" key="3">
    <source>
        <dbReference type="ARBA" id="ARBA00013252"/>
    </source>
</evidence>
<evidence type="ECO:0000256" key="2">
    <source>
        <dbReference type="ARBA" id="ARBA00006472"/>
    </source>
</evidence>
<dbReference type="PANTHER" id="PTHR12599:SF0">
    <property type="entry name" value="PTERIN-4-ALPHA-CARBINOLAMINE DEHYDRATASE"/>
    <property type="match status" value="1"/>
</dbReference>
<dbReference type="Gene3D" id="3.30.1360.20">
    <property type="entry name" value="Transcriptional coactivator/pterin dehydratase"/>
    <property type="match status" value="1"/>
</dbReference>
<comment type="caution">
    <text evidence="6">The sequence shown here is derived from an EMBL/GenBank/DDBJ whole genome shotgun (WGS) entry which is preliminary data.</text>
</comment>
<dbReference type="GO" id="GO:0006729">
    <property type="term" value="P:tetrahydrobiopterin biosynthetic process"/>
    <property type="evidence" value="ECO:0007669"/>
    <property type="project" value="InterPro"/>
</dbReference>
<evidence type="ECO:0000256" key="5">
    <source>
        <dbReference type="ARBA" id="ARBA00030497"/>
    </source>
</evidence>
<keyword evidence="7" id="KW-1185">Reference proteome</keyword>
<dbReference type="Pfam" id="PF01329">
    <property type="entry name" value="Pterin_4a"/>
    <property type="match status" value="1"/>
</dbReference>
<dbReference type="EMBL" id="CAJNOR010010437">
    <property type="protein sequence ID" value="CAF1653807.1"/>
    <property type="molecule type" value="Genomic_DNA"/>
</dbReference>
<evidence type="ECO:0000256" key="1">
    <source>
        <dbReference type="ARBA" id="ARBA00001554"/>
    </source>
</evidence>
<reference evidence="6" key="1">
    <citation type="submission" date="2021-02" db="EMBL/GenBank/DDBJ databases">
        <authorList>
            <person name="Nowell W R."/>
        </authorList>
    </citation>
    <scope>NUCLEOTIDE SEQUENCE</scope>
</reference>
<protein>
    <recommendedName>
        <fullName evidence="3">4a-hydroxytetrahydrobiopterin dehydratase</fullName>
        <ecNumber evidence="3">4.2.1.96</ecNumber>
    </recommendedName>
    <alternativeName>
        <fullName evidence="5">4-alpha-hydroxy-tetrahydropterin dehydratase</fullName>
    </alternativeName>
</protein>
<organism evidence="6 7">
    <name type="scientific">Adineta ricciae</name>
    <name type="common">Rotifer</name>
    <dbReference type="NCBI Taxonomy" id="249248"/>
    <lineage>
        <taxon>Eukaryota</taxon>
        <taxon>Metazoa</taxon>
        <taxon>Spiralia</taxon>
        <taxon>Gnathifera</taxon>
        <taxon>Rotifera</taxon>
        <taxon>Eurotatoria</taxon>
        <taxon>Bdelloidea</taxon>
        <taxon>Adinetida</taxon>
        <taxon>Adinetidae</taxon>
        <taxon>Adineta</taxon>
    </lineage>
</organism>
<name>A0A816ESR0_ADIRI</name>
<accession>A0A816ESR0</accession>
<evidence type="ECO:0000313" key="7">
    <source>
        <dbReference type="Proteomes" id="UP000663828"/>
    </source>
</evidence>
<gene>
    <name evidence="6" type="ORF">XAT740_LOCUS55519</name>
</gene>
<dbReference type="SUPFAM" id="SSF55248">
    <property type="entry name" value="PCD-like"/>
    <property type="match status" value="1"/>
</dbReference>
<sequence>MKISIASDNCACLFSEIDFEKESLLMTRTYLQLLNLFHPLKSSRSFKHSSALLTHFPKRTMRAKLEGDQRNDALKQLQSNGWKLANDRDALSKTFLFKNFNQAFGFMTRVALLAEKLDHHPEWFNVYNKVEVTLSTHDLNGLSTYDAQMAQFMDQCVSGTQDNK</sequence>
<evidence type="ECO:0000256" key="4">
    <source>
        <dbReference type="ARBA" id="ARBA00023239"/>
    </source>
</evidence>
<keyword evidence="4" id="KW-0456">Lyase</keyword>